<dbReference type="Proteomes" id="UP001082899">
    <property type="component" value="Unassembled WGS sequence"/>
</dbReference>
<dbReference type="InterPro" id="IPR021320">
    <property type="entry name" value="DUF2905"/>
</dbReference>
<comment type="caution">
    <text evidence="2">The sequence shown here is derived from an EMBL/GenBank/DDBJ whole genome shotgun (WGS) entry which is preliminary data.</text>
</comment>
<feature type="transmembrane region" description="Helical" evidence="1">
    <location>
        <begin position="44"/>
        <end position="63"/>
    </location>
</feature>
<evidence type="ECO:0000313" key="3">
    <source>
        <dbReference type="Proteomes" id="UP001082899"/>
    </source>
</evidence>
<reference evidence="2" key="1">
    <citation type="submission" date="2022-11" db="EMBL/GenBank/DDBJ databases">
        <title>Robbsia betulipollinis sp. nov., isolated from pollen of birch (Betula pendula).</title>
        <authorList>
            <person name="Shi H."/>
            <person name="Ambika Manirajan B."/>
            <person name="Ratering S."/>
            <person name="Geissler-Plaum R."/>
            <person name="Schnell S."/>
        </authorList>
    </citation>
    <scope>NUCLEOTIDE SEQUENCE</scope>
    <source>
        <strain evidence="2">Bb-Pol-6</strain>
    </source>
</reference>
<sequence>MIRWLVTTFVAVMILSACWPWLGRIGVGRLPGDLRFRLFGRDYLFPFTSSILISLIATALVRWL</sequence>
<gene>
    <name evidence="2" type="ORF">OVY01_06840</name>
</gene>
<dbReference type="EMBL" id="JAPMXC010000001">
    <property type="protein sequence ID" value="MCY0386952.1"/>
    <property type="molecule type" value="Genomic_DNA"/>
</dbReference>
<accession>A0ABT3ZKH4</accession>
<dbReference type="PROSITE" id="PS51257">
    <property type="entry name" value="PROKAR_LIPOPROTEIN"/>
    <property type="match status" value="1"/>
</dbReference>
<dbReference type="Pfam" id="PF11146">
    <property type="entry name" value="DUF2905"/>
    <property type="match status" value="1"/>
</dbReference>
<proteinExistence type="predicted"/>
<dbReference type="RefSeq" id="WP_267846622.1">
    <property type="nucleotide sequence ID" value="NZ_JAPMXC010000001.1"/>
</dbReference>
<evidence type="ECO:0000256" key="1">
    <source>
        <dbReference type="SAM" id="Phobius"/>
    </source>
</evidence>
<protein>
    <submittedName>
        <fullName evidence="2">DUF2905 domain-containing protein</fullName>
    </submittedName>
</protein>
<keyword evidence="1" id="KW-1133">Transmembrane helix</keyword>
<organism evidence="2 3">
    <name type="scientific">Robbsia betulipollinis</name>
    <dbReference type="NCBI Taxonomy" id="2981849"/>
    <lineage>
        <taxon>Bacteria</taxon>
        <taxon>Pseudomonadati</taxon>
        <taxon>Pseudomonadota</taxon>
        <taxon>Betaproteobacteria</taxon>
        <taxon>Burkholderiales</taxon>
        <taxon>Burkholderiaceae</taxon>
        <taxon>Robbsia</taxon>
    </lineage>
</organism>
<keyword evidence="1" id="KW-0472">Membrane</keyword>
<name>A0ABT3ZKH4_9BURK</name>
<keyword evidence="3" id="KW-1185">Reference proteome</keyword>
<keyword evidence="1" id="KW-0812">Transmembrane</keyword>
<evidence type="ECO:0000313" key="2">
    <source>
        <dbReference type="EMBL" id="MCY0386952.1"/>
    </source>
</evidence>